<evidence type="ECO:0000256" key="4">
    <source>
        <dbReference type="ARBA" id="ARBA00022553"/>
    </source>
</evidence>
<keyword evidence="7" id="KW-0902">Two-component regulatory system</keyword>
<evidence type="ECO:0000313" key="14">
    <source>
        <dbReference type="Proteomes" id="UP001620262"/>
    </source>
</evidence>
<keyword evidence="9" id="KW-0812">Transmembrane</keyword>
<evidence type="ECO:0000256" key="8">
    <source>
        <dbReference type="PROSITE-ProRule" id="PRU00169"/>
    </source>
</evidence>
<evidence type="ECO:0000256" key="3">
    <source>
        <dbReference type="ARBA" id="ARBA00012438"/>
    </source>
</evidence>
<keyword evidence="5" id="KW-0808">Transferase</keyword>
<dbReference type="SUPFAM" id="SSF158472">
    <property type="entry name" value="HAMP domain-like"/>
    <property type="match status" value="1"/>
</dbReference>
<dbReference type="CDD" id="cd17546">
    <property type="entry name" value="REC_hyHK_CKI1_RcsC-like"/>
    <property type="match status" value="1"/>
</dbReference>
<dbReference type="Gene3D" id="3.40.50.2300">
    <property type="match status" value="1"/>
</dbReference>
<dbReference type="CDD" id="cd06225">
    <property type="entry name" value="HAMP"/>
    <property type="match status" value="1"/>
</dbReference>
<dbReference type="InterPro" id="IPR003660">
    <property type="entry name" value="HAMP_dom"/>
</dbReference>
<evidence type="ECO:0000259" key="12">
    <source>
        <dbReference type="PROSITE" id="PS50885"/>
    </source>
</evidence>
<feature type="domain" description="HAMP" evidence="12">
    <location>
        <begin position="313"/>
        <end position="366"/>
    </location>
</feature>
<dbReference type="GO" id="GO:0005524">
    <property type="term" value="F:ATP binding"/>
    <property type="evidence" value="ECO:0007669"/>
    <property type="project" value="UniProtKB-KW"/>
</dbReference>
<dbReference type="SMART" id="SM00388">
    <property type="entry name" value="HisKA"/>
    <property type="match status" value="1"/>
</dbReference>
<evidence type="ECO:0000259" key="10">
    <source>
        <dbReference type="PROSITE" id="PS50109"/>
    </source>
</evidence>
<evidence type="ECO:0000313" key="13">
    <source>
        <dbReference type="EMBL" id="MFK3863363.1"/>
    </source>
</evidence>
<dbReference type="Gene3D" id="6.10.340.10">
    <property type="match status" value="1"/>
</dbReference>
<dbReference type="SUPFAM" id="SSF47384">
    <property type="entry name" value="Homodimeric domain of signal transducing histidine kinase"/>
    <property type="match status" value="1"/>
</dbReference>
<feature type="modified residue" description="4-aspartylphosphate" evidence="8">
    <location>
        <position position="682"/>
    </location>
</feature>
<dbReference type="PANTHER" id="PTHR45339:SF1">
    <property type="entry name" value="HYBRID SIGNAL TRANSDUCTION HISTIDINE KINASE J"/>
    <property type="match status" value="1"/>
</dbReference>
<evidence type="ECO:0000256" key="2">
    <source>
        <dbReference type="ARBA" id="ARBA00004370"/>
    </source>
</evidence>
<comment type="subcellular location">
    <subcellularLocation>
        <location evidence="2">Membrane</location>
    </subcellularLocation>
</comment>
<dbReference type="PRINTS" id="PR00344">
    <property type="entry name" value="BCTRLSENSOR"/>
</dbReference>
<dbReference type="InterPro" id="IPR005467">
    <property type="entry name" value="His_kinase_dom"/>
</dbReference>
<evidence type="ECO:0000256" key="7">
    <source>
        <dbReference type="ARBA" id="ARBA00023012"/>
    </source>
</evidence>
<dbReference type="InterPro" id="IPR011006">
    <property type="entry name" value="CheY-like_superfamily"/>
</dbReference>
<protein>
    <recommendedName>
        <fullName evidence="3">histidine kinase</fullName>
        <ecNumber evidence="3">2.7.13.3</ecNumber>
    </recommendedName>
</protein>
<keyword evidence="6" id="KW-0418">Kinase</keyword>
<evidence type="ECO:0000256" key="6">
    <source>
        <dbReference type="ARBA" id="ARBA00022777"/>
    </source>
</evidence>
<keyword evidence="13" id="KW-0547">Nucleotide-binding</keyword>
<dbReference type="PANTHER" id="PTHR45339">
    <property type="entry name" value="HYBRID SIGNAL TRANSDUCTION HISTIDINE KINASE J"/>
    <property type="match status" value="1"/>
</dbReference>
<dbReference type="SMART" id="SM00387">
    <property type="entry name" value="HATPase_c"/>
    <property type="match status" value="1"/>
</dbReference>
<dbReference type="SUPFAM" id="SSF55874">
    <property type="entry name" value="ATPase domain of HSP90 chaperone/DNA topoisomerase II/histidine kinase"/>
    <property type="match status" value="1"/>
</dbReference>
<accession>A0ABW8KVX0</accession>
<dbReference type="InterPro" id="IPR001789">
    <property type="entry name" value="Sig_transdc_resp-reg_receiver"/>
</dbReference>
<proteinExistence type="predicted"/>
<dbReference type="PROSITE" id="PS50885">
    <property type="entry name" value="HAMP"/>
    <property type="match status" value="1"/>
</dbReference>
<dbReference type="CDD" id="cd00082">
    <property type="entry name" value="HisKA"/>
    <property type="match status" value="1"/>
</dbReference>
<reference evidence="13 14" key="1">
    <citation type="submission" date="2024-11" db="EMBL/GenBank/DDBJ databases">
        <title>The Natural Products Discovery Center: Release of the First 8490 Sequenced Strains for Exploring Actinobacteria Biosynthetic Diversity.</title>
        <authorList>
            <person name="Kalkreuter E."/>
            <person name="Kautsar S.A."/>
            <person name="Yang D."/>
            <person name="Bader C.D."/>
            <person name="Teijaro C.N."/>
            <person name="Fluegel L."/>
            <person name="Davis C.M."/>
            <person name="Simpson J.R."/>
            <person name="Lauterbach L."/>
            <person name="Steele A.D."/>
            <person name="Gui C."/>
            <person name="Meng S."/>
            <person name="Li G."/>
            <person name="Viehrig K."/>
            <person name="Ye F."/>
            <person name="Su P."/>
            <person name="Kiefer A.F."/>
            <person name="Nichols A."/>
            <person name="Cepeda A.J."/>
            <person name="Yan W."/>
            <person name="Fan B."/>
            <person name="Jiang Y."/>
            <person name="Adhikari A."/>
            <person name="Zheng C.-J."/>
            <person name="Schuster L."/>
            <person name="Cowan T.M."/>
            <person name="Smanski M.J."/>
            <person name="Chevrette M.G."/>
            <person name="De Carvalho L.P.S."/>
            <person name="Shen B."/>
        </authorList>
    </citation>
    <scope>NUCLEOTIDE SEQUENCE [LARGE SCALE GENOMIC DNA]</scope>
    <source>
        <strain evidence="13 14">NPDC078403</strain>
    </source>
</reference>
<keyword evidence="9" id="KW-1133">Transmembrane helix</keyword>
<dbReference type="PROSITE" id="PS50109">
    <property type="entry name" value="HIS_KIN"/>
    <property type="match status" value="1"/>
</dbReference>
<dbReference type="Pfam" id="PF00512">
    <property type="entry name" value="HisKA"/>
    <property type="match status" value="1"/>
</dbReference>
<dbReference type="Pfam" id="PF02518">
    <property type="entry name" value="HATPase_c"/>
    <property type="match status" value="1"/>
</dbReference>
<evidence type="ECO:0000256" key="5">
    <source>
        <dbReference type="ARBA" id="ARBA00022679"/>
    </source>
</evidence>
<dbReference type="InterPro" id="IPR036890">
    <property type="entry name" value="HATPase_C_sf"/>
</dbReference>
<dbReference type="InterPro" id="IPR003661">
    <property type="entry name" value="HisK_dim/P_dom"/>
</dbReference>
<evidence type="ECO:0000256" key="9">
    <source>
        <dbReference type="SAM" id="Phobius"/>
    </source>
</evidence>
<dbReference type="InterPro" id="IPR036097">
    <property type="entry name" value="HisK_dim/P_sf"/>
</dbReference>
<dbReference type="CDD" id="cd16922">
    <property type="entry name" value="HATPase_EvgS-ArcB-TorS-like"/>
    <property type="match status" value="1"/>
</dbReference>
<dbReference type="EMBL" id="JBJDOT010000005">
    <property type="protein sequence ID" value="MFK3863363.1"/>
    <property type="molecule type" value="Genomic_DNA"/>
</dbReference>
<dbReference type="Gene3D" id="3.30.565.10">
    <property type="entry name" value="Histidine kinase-like ATPase, C-terminal domain"/>
    <property type="match status" value="1"/>
</dbReference>
<keyword evidence="4 8" id="KW-0597">Phosphoprotein</keyword>
<comment type="caution">
    <text evidence="13">The sequence shown here is derived from an EMBL/GenBank/DDBJ whole genome shotgun (WGS) entry which is preliminary data.</text>
</comment>
<keyword evidence="14" id="KW-1185">Reference proteome</keyword>
<dbReference type="RefSeq" id="WP_404674933.1">
    <property type="nucleotide sequence ID" value="NZ_JBJDOT010000005.1"/>
</dbReference>
<dbReference type="Proteomes" id="UP001620262">
    <property type="component" value="Unassembled WGS sequence"/>
</dbReference>
<dbReference type="SMART" id="SM00448">
    <property type="entry name" value="REC"/>
    <property type="match status" value="1"/>
</dbReference>
<gene>
    <name evidence="13" type="ORF">ACI2JU_05670</name>
</gene>
<feature type="domain" description="Response regulatory" evidence="11">
    <location>
        <begin position="632"/>
        <end position="749"/>
    </location>
</feature>
<dbReference type="InterPro" id="IPR004358">
    <property type="entry name" value="Sig_transdc_His_kin-like_C"/>
</dbReference>
<name>A0ABW8KVX0_9GAMM</name>
<keyword evidence="13" id="KW-0067">ATP-binding</keyword>
<comment type="catalytic activity">
    <reaction evidence="1">
        <text>ATP + protein L-histidine = ADP + protein N-phospho-L-histidine.</text>
        <dbReference type="EC" id="2.7.13.3"/>
    </reaction>
</comment>
<dbReference type="Gene3D" id="1.10.287.130">
    <property type="match status" value="1"/>
</dbReference>
<dbReference type="Pfam" id="PF00072">
    <property type="entry name" value="Response_reg"/>
    <property type="match status" value="1"/>
</dbReference>
<dbReference type="InterPro" id="IPR003594">
    <property type="entry name" value="HATPase_dom"/>
</dbReference>
<feature type="transmembrane region" description="Helical" evidence="9">
    <location>
        <begin position="292"/>
        <end position="315"/>
    </location>
</feature>
<feature type="domain" description="Histidine kinase" evidence="10">
    <location>
        <begin position="384"/>
        <end position="606"/>
    </location>
</feature>
<keyword evidence="9" id="KW-0472">Membrane</keyword>
<dbReference type="EC" id="2.7.13.3" evidence="3"/>
<dbReference type="PROSITE" id="PS50110">
    <property type="entry name" value="RESPONSE_REGULATORY"/>
    <property type="match status" value="1"/>
</dbReference>
<evidence type="ECO:0000256" key="1">
    <source>
        <dbReference type="ARBA" id="ARBA00000085"/>
    </source>
</evidence>
<organism evidence="13 14">
    <name type="scientific">Pseudoalteromonas rhizosphaerae</name>
    <dbReference type="NCBI Taxonomy" id="2518973"/>
    <lineage>
        <taxon>Bacteria</taxon>
        <taxon>Pseudomonadati</taxon>
        <taxon>Pseudomonadota</taxon>
        <taxon>Gammaproteobacteria</taxon>
        <taxon>Alteromonadales</taxon>
        <taxon>Pseudoalteromonadaceae</taxon>
        <taxon>Pseudoalteromonas</taxon>
    </lineage>
</organism>
<evidence type="ECO:0000259" key="11">
    <source>
        <dbReference type="PROSITE" id="PS50110"/>
    </source>
</evidence>
<dbReference type="SUPFAM" id="SSF52172">
    <property type="entry name" value="CheY-like"/>
    <property type="match status" value="1"/>
</dbReference>
<sequence>MVHLISRSIAAKMTLALALVVITLSISYIVMDKRLEAIDTSVNNITDISSHAIGILRINKDIVEMQRDISVYGASGSDAVFAKIEQNYQSIDQRLKAIDKKNNEVDDKIYIDAMSELVLRYGDNLSVLKKRYNIKTALIDTELPRIYLGAVAHLTGLLQLTADLKDKLLITQNINIWHTLHHNAQLYLTKKDYSKRQQVIKALQSLSSSELALQKQQNRLEDPTVQLAVDYQQAFTKSVQANRNYLSLVNVVMAGDAIEFSALANTLREQSLSRLITIKETGSVSISKTEHVLQLLGIGAILYIIGLALFFHFHIAHAIKLLTKSFQSFLNGDLSAPIHDLTRKDEIGVLAGAANRFRALSKDFISAKKAAEHTSKVKSEFLANMSHEIRTPMNGILGMARQLGNTSLTDKQARMLEIIQSSGASLLVIINDILDLSKIDAAKVELENQSIDLHKMLEELKLLFSEQANAKQVQLFVSSPPDEENIFFAGDETRIKQVLINLLGNAIKFTERGSVALSVNIQKEANNELILSFGVSDTGIGISHEHIETLFEAFSQADTSITRRFGGTGLGLAITSKLLALMDAPLKVESELGKGSLFYFELKTQRGDKQESRQHENTKLPAPQEIDLSNLNVLVVEDNEINQIVIEALLKEFNITCINIAGDGEQAIAQCEMCAFDIIFMDMQMPVLDGPQATLKIRTMPAFLTTPIIALTANVLGSDKQRCFESGMDDFIAKPINYECLRAVLLKWYNSPN</sequence>